<feature type="region of interest" description="Disordered" evidence="5">
    <location>
        <begin position="1047"/>
        <end position="1090"/>
    </location>
</feature>
<keyword evidence="3" id="KW-0862">Zinc</keyword>
<evidence type="ECO:0000256" key="5">
    <source>
        <dbReference type="SAM" id="MobiDB-lite"/>
    </source>
</evidence>
<name>D4DGL7_TRIVH</name>
<feature type="domain" description="ZMIZ1/ZMIZ2 GBD-like" evidence="7">
    <location>
        <begin position="758"/>
        <end position="880"/>
    </location>
</feature>
<keyword evidence="9" id="KW-1185">Reference proteome</keyword>
<feature type="compositionally biased region" description="Low complexity" evidence="5">
    <location>
        <begin position="256"/>
        <end position="272"/>
    </location>
</feature>
<feature type="compositionally biased region" description="Polar residues" evidence="5">
    <location>
        <begin position="245"/>
        <end position="255"/>
    </location>
</feature>
<proteinExistence type="predicted"/>
<feature type="compositionally biased region" description="Polar residues" evidence="5">
    <location>
        <begin position="195"/>
        <end position="215"/>
    </location>
</feature>
<gene>
    <name evidence="8" type="ORF">TRV_06322</name>
</gene>
<reference evidence="9" key="1">
    <citation type="journal article" date="2011" name="Genome Biol.">
        <title>Comparative and functional genomics provide insights into the pathogenicity of dermatophytic fungi.</title>
        <authorList>
            <person name="Burmester A."/>
            <person name="Shelest E."/>
            <person name="Gloeckner G."/>
            <person name="Heddergott C."/>
            <person name="Schindler S."/>
            <person name="Staib P."/>
            <person name="Heidel A."/>
            <person name="Felder M."/>
            <person name="Petzold A."/>
            <person name="Szafranski K."/>
            <person name="Feuermann M."/>
            <person name="Pedruzzi I."/>
            <person name="Priebe S."/>
            <person name="Groth M."/>
            <person name="Winkler R."/>
            <person name="Li W."/>
            <person name="Kniemeyer O."/>
            <person name="Schroeckh V."/>
            <person name="Hertweck C."/>
            <person name="Hube B."/>
            <person name="White T.C."/>
            <person name="Platzer M."/>
            <person name="Guthke R."/>
            <person name="Heitman J."/>
            <person name="Woestemeyer J."/>
            <person name="Zipfel P.F."/>
            <person name="Monod M."/>
            <person name="Brakhage A.A."/>
        </authorList>
    </citation>
    <scope>NUCLEOTIDE SEQUENCE [LARGE SCALE GENOMIC DNA]</scope>
    <source>
        <strain evidence="9">HKI 0517</strain>
    </source>
</reference>
<dbReference type="PANTHER" id="PTHR10782:SF4">
    <property type="entry name" value="TONALLI, ISOFORM E"/>
    <property type="match status" value="1"/>
</dbReference>
<feature type="region of interest" description="Disordered" evidence="5">
    <location>
        <begin position="148"/>
        <end position="168"/>
    </location>
</feature>
<feature type="compositionally biased region" description="Pro residues" evidence="5">
    <location>
        <begin position="593"/>
        <end position="606"/>
    </location>
</feature>
<evidence type="ECO:0000256" key="4">
    <source>
        <dbReference type="SAM" id="Coils"/>
    </source>
</evidence>
<dbReference type="RefSeq" id="XP_003019650.1">
    <property type="nucleotide sequence ID" value="XM_003019604.1"/>
</dbReference>
<dbReference type="KEGG" id="tve:TRV_06322"/>
<dbReference type="GO" id="GO:0061665">
    <property type="term" value="F:SUMO ligase activity"/>
    <property type="evidence" value="ECO:0007669"/>
    <property type="project" value="TreeGrafter"/>
</dbReference>
<keyword evidence="2" id="KW-0863">Zinc-finger</keyword>
<comment type="caution">
    <text evidence="8">The sequence shown here is derived from an EMBL/GenBank/DDBJ whole genome shotgun (WGS) entry which is preliminary data.</text>
</comment>
<dbReference type="Pfam" id="PF25527">
    <property type="entry name" value="GBD-like_ZMIZ1_ZMIZ2"/>
    <property type="match status" value="1"/>
</dbReference>
<keyword evidence="4" id="KW-0175">Coiled coil</keyword>
<dbReference type="EMBL" id="ACYE01000360">
    <property type="protein sequence ID" value="EFE39005.1"/>
    <property type="molecule type" value="Genomic_DNA"/>
</dbReference>
<dbReference type="Gene3D" id="3.30.40.10">
    <property type="entry name" value="Zinc/RING finger domain, C3HC4 (zinc finger)"/>
    <property type="match status" value="1"/>
</dbReference>
<dbReference type="OrthoDB" id="27975at2759"/>
<keyword evidence="1" id="KW-0479">Metal-binding</keyword>
<dbReference type="InterPro" id="IPR057847">
    <property type="entry name" value="ZMIZ1/ZMIZ2_GBD-like"/>
</dbReference>
<evidence type="ECO:0000313" key="9">
    <source>
        <dbReference type="Proteomes" id="UP000008383"/>
    </source>
</evidence>
<dbReference type="InterPro" id="IPR004181">
    <property type="entry name" value="Znf_MIZ"/>
</dbReference>
<dbReference type="Pfam" id="PF02891">
    <property type="entry name" value="zf-MIZ"/>
    <property type="match status" value="1"/>
</dbReference>
<dbReference type="GeneID" id="9583550"/>
<dbReference type="GO" id="GO:0000785">
    <property type="term" value="C:chromatin"/>
    <property type="evidence" value="ECO:0007669"/>
    <property type="project" value="TreeGrafter"/>
</dbReference>
<feature type="region of interest" description="Disordered" evidence="5">
    <location>
        <begin position="184"/>
        <end position="272"/>
    </location>
</feature>
<feature type="coiled-coil region" evidence="4">
    <location>
        <begin position="506"/>
        <end position="540"/>
    </location>
</feature>
<evidence type="ECO:0000313" key="8">
    <source>
        <dbReference type="EMBL" id="EFE39005.1"/>
    </source>
</evidence>
<evidence type="ECO:0000259" key="7">
    <source>
        <dbReference type="Pfam" id="PF25527"/>
    </source>
</evidence>
<dbReference type="GO" id="GO:0016925">
    <property type="term" value="P:protein sumoylation"/>
    <property type="evidence" value="ECO:0007669"/>
    <property type="project" value="TreeGrafter"/>
</dbReference>
<feature type="compositionally biased region" description="Polar residues" evidence="5">
    <location>
        <begin position="1"/>
        <end position="31"/>
    </location>
</feature>
<dbReference type="InterPro" id="IPR013083">
    <property type="entry name" value="Znf_RING/FYVE/PHD"/>
</dbReference>
<dbReference type="HOGENOM" id="CLU_008180_0_0_1"/>
<organism evidence="8 9">
    <name type="scientific">Trichophyton verrucosum (strain HKI 0517)</name>
    <dbReference type="NCBI Taxonomy" id="663202"/>
    <lineage>
        <taxon>Eukaryota</taxon>
        <taxon>Fungi</taxon>
        <taxon>Dikarya</taxon>
        <taxon>Ascomycota</taxon>
        <taxon>Pezizomycotina</taxon>
        <taxon>Eurotiomycetes</taxon>
        <taxon>Eurotiomycetidae</taxon>
        <taxon>Onygenales</taxon>
        <taxon>Arthrodermataceae</taxon>
        <taxon>Trichophyton</taxon>
    </lineage>
</organism>
<accession>D4DGL7</accession>
<sequence>MISSNTRKQPAASIRQQANDSGLVASNSTASRFLGSRPKAWMQNASISSPASPTITRRPSRPLPPANKTQPGRNLGSKDAICPPGNTNTNGDIPASREPQDAAPTQCLSPVSPNMLPPAIPITPATVQQDQLVQQPVHPAQTVEQTIQPLPSPSLSHGSHPAGDTPCANQVTADIEQPVVSVAPTLGHHTAPPGQGSSASQASRDSPQVDRSTIPQEHPLAEVAQPSEQDGEGQDKHQNKRPRLTTFQPPTTTSHPTAPITPVTPTTTTTTSTASIAAVTTATATASALHTPVLLQPPSLTPLITGVGTNLPGNALPPLQQPLTDLSPQALNSCALFLESIVPKFQPAESTFIHMLRDACLSYDLQYLALHQLYCLSLKFYGSYPGIGTYATRGIQTVLGLISNSTKLSAGFIEYFSAFPSDYPTIVSRDKQYAAAVSAIISWAASLINTWPPFFSNVINRGYPPLLDEIVTSLGVHSNVMHGIFYSGCVSRLVANRAPGLREAWKHILKKNIDSYRNRLKRANTQNSVTEAHIQNENRQLALMYQKIGEKYPPKGTPSVPVMQPVVPQQSVYHQQPSYNTLPILQPLRSSHPLPPRPVPPRPVPPHPTPGLIPSQQYSHFPSAATTGLQPFPQPLPPIFQQQPSTDIPSTATTLTNPSPITIPAYAHGLRQPVTDSTATLTPIIPCFLPSYQAYPSPPVPPQPVGTPLFPPRNANALPPANPSPNASVHLAHLRVVNVSLPKPGSQEPGENLFHSFESFAISPTCLDWMQSNSQHTFNLSQSQHAALPRHLKPPNTCHITQGVFDGCKTYQIKCVHVTDTHSLTEEGWMATECTWPTAIYIHVNGHEHFLQRRFHFGKDLPVSINRVLKPGANEVKITIIGPPEAYKKKFAIAVEVIDVASYKRTREAIQTLSQPQSLNLIFNRLTNNTVNTDELCFVDDFITIPIIDPFMARIFDVPVRTVSCKHTECFDLNTFLDTRLSRVAKGPHGMAEDWKCPICNEDARPKRLLIDQFLVQVREELANRKQLDDVTAIRVRADKSWEVVMRQPSTGKTARGPLTKEGEEATATTSAPSNSPRATQAPPEIIELD</sequence>
<dbReference type="PANTHER" id="PTHR10782">
    <property type="entry name" value="ZINC FINGER MIZ DOMAIN-CONTAINING PROTEIN"/>
    <property type="match status" value="1"/>
</dbReference>
<feature type="compositionally biased region" description="Polar residues" evidence="5">
    <location>
        <begin position="1067"/>
        <end position="1079"/>
    </location>
</feature>
<feature type="compositionally biased region" description="Polar residues" evidence="5">
    <location>
        <begin position="43"/>
        <end position="57"/>
    </location>
</feature>
<protein>
    <submittedName>
        <fullName evidence="8">MIZ zinc finger domain protein</fullName>
    </submittedName>
</protein>
<dbReference type="GO" id="GO:0008270">
    <property type="term" value="F:zinc ion binding"/>
    <property type="evidence" value="ECO:0007669"/>
    <property type="project" value="UniProtKB-KW"/>
</dbReference>
<dbReference type="AlphaFoldDB" id="D4DGL7"/>
<feature type="region of interest" description="Disordered" evidence="5">
    <location>
        <begin position="1"/>
        <end position="121"/>
    </location>
</feature>
<evidence type="ECO:0000256" key="1">
    <source>
        <dbReference type="ARBA" id="ARBA00022723"/>
    </source>
</evidence>
<feature type="region of interest" description="Disordered" evidence="5">
    <location>
        <begin position="585"/>
        <end position="606"/>
    </location>
</feature>
<evidence type="ECO:0000256" key="3">
    <source>
        <dbReference type="ARBA" id="ARBA00022833"/>
    </source>
</evidence>
<feature type="domain" description="SP-RING-type" evidence="6">
    <location>
        <begin position="956"/>
        <end position="1002"/>
    </location>
</feature>
<dbReference type="Proteomes" id="UP000008383">
    <property type="component" value="Unassembled WGS sequence"/>
</dbReference>
<evidence type="ECO:0000259" key="6">
    <source>
        <dbReference type="Pfam" id="PF02891"/>
    </source>
</evidence>
<evidence type="ECO:0000256" key="2">
    <source>
        <dbReference type="ARBA" id="ARBA00022771"/>
    </source>
</evidence>